<feature type="binding site" evidence="9 12">
    <location>
        <begin position="25"/>
        <end position="27"/>
    </location>
    <ligand>
        <name>FMN</name>
        <dbReference type="ChEBI" id="CHEBI:58210"/>
    </ligand>
</feature>
<dbReference type="PANTHER" id="PTHR42907">
    <property type="entry name" value="FMN-LINKED OXIDOREDUCTASES SUPERFAMILY PROTEIN"/>
    <property type="match status" value="1"/>
</dbReference>
<evidence type="ECO:0000256" key="2">
    <source>
        <dbReference type="ARBA" id="ARBA00022555"/>
    </source>
</evidence>
<evidence type="ECO:0000256" key="11">
    <source>
        <dbReference type="PIRSR" id="PIRSR006621-1"/>
    </source>
</evidence>
<dbReference type="PIRSF" id="PIRSF006621">
    <property type="entry name" value="Dus"/>
    <property type="match status" value="1"/>
</dbReference>
<comment type="catalytic activity">
    <reaction evidence="9">
        <text>5,6-dihydrouridine(20) in tRNA + NAD(+) = uridine(20) in tRNA + NADH + H(+)</text>
        <dbReference type="Rhea" id="RHEA:53340"/>
        <dbReference type="Rhea" id="RHEA-COMP:13533"/>
        <dbReference type="Rhea" id="RHEA-COMP:13534"/>
        <dbReference type="ChEBI" id="CHEBI:15378"/>
        <dbReference type="ChEBI" id="CHEBI:57540"/>
        <dbReference type="ChEBI" id="CHEBI:57945"/>
        <dbReference type="ChEBI" id="CHEBI:65315"/>
        <dbReference type="ChEBI" id="CHEBI:74443"/>
        <dbReference type="EC" id="1.3.1.91"/>
    </reaction>
</comment>
<dbReference type="GO" id="GO:0102266">
    <property type="term" value="F:tRNA-dihydrouridine20a synthase activity"/>
    <property type="evidence" value="ECO:0007669"/>
    <property type="project" value="RHEA"/>
</dbReference>
<comment type="catalytic activity">
    <reaction evidence="9">
        <text>5,6-dihydrouridine(20) in tRNA + NADP(+) = uridine(20) in tRNA + NADPH + H(+)</text>
        <dbReference type="Rhea" id="RHEA:53336"/>
        <dbReference type="Rhea" id="RHEA-COMP:13533"/>
        <dbReference type="Rhea" id="RHEA-COMP:13534"/>
        <dbReference type="ChEBI" id="CHEBI:15378"/>
        <dbReference type="ChEBI" id="CHEBI:57783"/>
        <dbReference type="ChEBI" id="CHEBI:58349"/>
        <dbReference type="ChEBI" id="CHEBI:65315"/>
        <dbReference type="ChEBI" id="CHEBI:74443"/>
        <dbReference type="EC" id="1.3.1.91"/>
    </reaction>
</comment>
<evidence type="ECO:0000256" key="5">
    <source>
        <dbReference type="ARBA" id="ARBA00022694"/>
    </source>
</evidence>
<dbReference type="InterPro" id="IPR035587">
    <property type="entry name" value="DUS-like_FMN-bd"/>
</dbReference>
<evidence type="ECO:0000256" key="1">
    <source>
        <dbReference type="ARBA" id="ARBA00001917"/>
    </source>
</evidence>
<evidence type="ECO:0000256" key="6">
    <source>
        <dbReference type="ARBA" id="ARBA00022857"/>
    </source>
</evidence>
<dbReference type="InterPro" id="IPR013785">
    <property type="entry name" value="Aldolase_TIM"/>
</dbReference>
<keyword evidence="3 9" id="KW-0285">Flavoprotein</keyword>
<sequence length="348" mass="38740">MTVETKPTDLAERATIIEVPLSIAPMMDRTDRHYRFFMRQITRHTLLYTEMVTAQAILHGDRDHLLGFTPSESPLVLQVGGDDPQMLAISARAAADFGYDAINLNVGCPSDRVRSGNFGACLMAQPERVAEGVAAMMAASPLPVSVKHRIGIDDRDRYEDMATFVNTVAQTGCRHFTVHARKAWLQGLSPKDNRTVPPLRYGDVHRLKRDFPHLWIEINGGLTSLDQVTEQLAQVNGVMVGRAAYDNPYLFSQVDQGFFAAREDPLSRQQVAEAMLPYIDHWVRQGLKLNKITRHLLMLFAGQPGSRLWKQTLTEESSKPGAGVEVVRQALTAVQRQGEIQAQLGSLV</sequence>
<dbReference type="InterPro" id="IPR018517">
    <property type="entry name" value="tRNA_hU_synthase_CS"/>
</dbReference>
<comment type="catalytic activity">
    <reaction evidence="9">
        <text>5,6-dihydrouridine(20a) in tRNA + NADP(+) = uridine(20a) in tRNA + NADPH + H(+)</text>
        <dbReference type="Rhea" id="RHEA:53344"/>
        <dbReference type="Rhea" id="RHEA-COMP:13535"/>
        <dbReference type="Rhea" id="RHEA-COMP:13536"/>
        <dbReference type="ChEBI" id="CHEBI:15378"/>
        <dbReference type="ChEBI" id="CHEBI:57783"/>
        <dbReference type="ChEBI" id="CHEBI:58349"/>
        <dbReference type="ChEBI" id="CHEBI:65315"/>
        <dbReference type="ChEBI" id="CHEBI:74443"/>
    </reaction>
</comment>
<name>A0A1U7J0Z4_9CYAN</name>
<keyword evidence="6 9" id="KW-0521">NADP</keyword>
<keyword evidence="12" id="KW-0547">Nucleotide-binding</keyword>
<accession>A0A1U7J0Z4</accession>
<comment type="caution">
    <text evidence="14">The sequence shown here is derived from an EMBL/GenBank/DDBJ whole genome shotgun (WGS) entry which is preliminary data.</text>
</comment>
<dbReference type="GO" id="GO:0000049">
    <property type="term" value="F:tRNA binding"/>
    <property type="evidence" value="ECO:0007669"/>
    <property type="project" value="UniProtKB-UniRule"/>
</dbReference>
<keyword evidence="4 9" id="KW-0288">FMN</keyword>
<protein>
    <recommendedName>
        <fullName evidence="9">tRNA-dihydrouridine(20/20a) synthase</fullName>
        <ecNumber evidence="9">1.3.1.91</ecNumber>
    </recommendedName>
    <alternativeName>
        <fullName evidence="9">DusA-like U20-specific dihydrouridine synthase</fullName>
        <shortName evidence="9">U20-specific Dus</shortName>
    </alternativeName>
</protein>
<evidence type="ECO:0000256" key="3">
    <source>
        <dbReference type="ARBA" id="ARBA00022630"/>
    </source>
</evidence>
<comment type="similarity">
    <text evidence="9">Belongs to the Dus family. DusA subfamily.</text>
</comment>
<feature type="binding site" evidence="9 12">
    <location>
        <position position="179"/>
    </location>
    <ligand>
        <name>FMN</name>
        <dbReference type="ChEBI" id="CHEBI:58210"/>
    </ligand>
</feature>
<dbReference type="EC" id="1.3.1.91" evidence="9"/>
<evidence type="ECO:0000256" key="10">
    <source>
        <dbReference type="PIRNR" id="PIRNR006621"/>
    </source>
</evidence>
<feature type="binding site" evidence="9 12">
    <location>
        <begin position="241"/>
        <end position="242"/>
    </location>
    <ligand>
        <name>FMN</name>
        <dbReference type="ChEBI" id="CHEBI:58210"/>
    </ligand>
</feature>
<keyword evidence="15" id="KW-1185">Reference proteome</keyword>
<comment type="function">
    <text evidence="9">Catalyzes the synthesis of 5,6-dihydrouridine (D), a modified base found in the D-loop of most tRNAs, via the reduction of the C5-C6 double bond in target uridines. Specifically modifies U20 and U20a in tRNAs.</text>
</comment>
<dbReference type="CDD" id="cd02801">
    <property type="entry name" value="DUS_like_FMN"/>
    <property type="match status" value="1"/>
</dbReference>
<evidence type="ECO:0000256" key="8">
    <source>
        <dbReference type="ARBA" id="ARBA00023002"/>
    </source>
</evidence>
<feature type="site" description="Interacts with tRNA; defines subfamily-specific binding signature" evidence="9">
    <location>
        <position position="307"/>
    </location>
</feature>
<keyword evidence="7 9" id="KW-0694">RNA-binding</keyword>
<comment type="catalytic activity">
    <reaction evidence="9">
        <text>5,6-dihydrouridine(20a) in tRNA + NAD(+) = uridine(20a) in tRNA + NADH + H(+)</text>
        <dbReference type="Rhea" id="RHEA:53348"/>
        <dbReference type="Rhea" id="RHEA-COMP:13535"/>
        <dbReference type="Rhea" id="RHEA-COMP:13536"/>
        <dbReference type="ChEBI" id="CHEBI:15378"/>
        <dbReference type="ChEBI" id="CHEBI:57540"/>
        <dbReference type="ChEBI" id="CHEBI:57945"/>
        <dbReference type="ChEBI" id="CHEBI:65315"/>
        <dbReference type="ChEBI" id="CHEBI:74443"/>
    </reaction>
</comment>
<dbReference type="HAMAP" id="MF_02041">
    <property type="entry name" value="DusA_subfam"/>
    <property type="match status" value="1"/>
</dbReference>
<feature type="active site" description="Proton donor" evidence="9 11">
    <location>
        <position position="108"/>
    </location>
</feature>
<dbReference type="Gene3D" id="1.20.120.1460">
    <property type="match status" value="1"/>
</dbReference>
<dbReference type="NCBIfam" id="NF008774">
    <property type="entry name" value="PRK11815.1"/>
    <property type="match status" value="1"/>
</dbReference>
<feature type="binding site" evidence="9 12">
    <location>
        <position position="147"/>
    </location>
    <ligand>
        <name>FMN</name>
        <dbReference type="ChEBI" id="CHEBI:58210"/>
    </ligand>
</feature>
<evidence type="ECO:0000313" key="15">
    <source>
        <dbReference type="Proteomes" id="UP000185557"/>
    </source>
</evidence>
<organism evidence="14 15">
    <name type="scientific">Phormidium tenue NIES-30</name>
    <dbReference type="NCBI Taxonomy" id="549789"/>
    <lineage>
        <taxon>Bacteria</taxon>
        <taxon>Bacillati</taxon>
        <taxon>Cyanobacteriota</taxon>
        <taxon>Cyanophyceae</taxon>
        <taxon>Oscillatoriophycideae</taxon>
        <taxon>Oscillatoriales</taxon>
        <taxon>Oscillatoriaceae</taxon>
        <taxon>Phormidium</taxon>
    </lineage>
</organism>
<dbReference type="Pfam" id="PF01207">
    <property type="entry name" value="Dus"/>
    <property type="match status" value="1"/>
</dbReference>
<feature type="site" description="Interacts with tRNA; defines subfamily-specific binding signature" evidence="9">
    <location>
        <position position="191"/>
    </location>
</feature>
<dbReference type="EMBL" id="MRCG01000017">
    <property type="protein sequence ID" value="OKH45392.1"/>
    <property type="molecule type" value="Genomic_DNA"/>
</dbReference>
<evidence type="ECO:0000259" key="13">
    <source>
        <dbReference type="Pfam" id="PF01207"/>
    </source>
</evidence>
<dbReference type="PROSITE" id="PS01136">
    <property type="entry name" value="UPF0034"/>
    <property type="match status" value="1"/>
</dbReference>
<feature type="domain" description="DUS-like FMN-binding" evidence="13">
    <location>
        <begin position="23"/>
        <end position="330"/>
    </location>
</feature>
<dbReference type="OrthoDB" id="9764501at2"/>
<evidence type="ECO:0000313" key="14">
    <source>
        <dbReference type="EMBL" id="OKH45392.1"/>
    </source>
</evidence>
<dbReference type="RefSeq" id="WP_073610200.1">
    <property type="nucleotide sequence ID" value="NZ_MRCG01000017.1"/>
</dbReference>
<comment type="caution">
    <text evidence="9">Lacks conserved residue(s) required for the propagation of feature annotation.</text>
</comment>
<comment type="cofactor">
    <cofactor evidence="1 9 10 12">
        <name>FMN</name>
        <dbReference type="ChEBI" id="CHEBI:58210"/>
    </cofactor>
</comment>
<evidence type="ECO:0000256" key="12">
    <source>
        <dbReference type="PIRSR" id="PIRSR006621-2"/>
    </source>
</evidence>
<feature type="binding site" evidence="9 12">
    <location>
        <begin position="219"/>
        <end position="221"/>
    </location>
    <ligand>
        <name>FMN</name>
        <dbReference type="ChEBI" id="CHEBI:58210"/>
    </ligand>
</feature>
<dbReference type="STRING" id="549789.NIES30_19905"/>
<proteinExistence type="inferred from homology"/>
<dbReference type="InterPro" id="IPR001269">
    <property type="entry name" value="DUS_fam"/>
</dbReference>
<dbReference type="GO" id="GO:0050660">
    <property type="term" value="F:flavin adenine dinucleotide binding"/>
    <property type="evidence" value="ECO:0007669"/>
    <property type="project" value="InterPro"/>
</dbReference>
<dbReference type="GO" id="GO:0010181">
    <property type="term" value="F:FMN binding"/>
    <property type="evidence" value="ECO:0007669"/>
    <property type="project" value="UniProtKB-UniRule"/>
</dbReference>
<dbReference type="AlphaFoldDB" id="A0A1U7J0Z4"/>
<keyword evidence="8 9" id="KW-0560">Oxidoreductase</keyword>
<comment type="similarity">
    <text evidence="10">Belongs to the dus family.</text>
</comment>
<feature type="binding site" evidence="9 12">
    <location>
        <position position="78"/>
    </location>
    <ligand>
        <name>FMN</name>
        <dbReference type="ChEBI" id="CHEBI:58210"/>
    </ligand>
</feature>
<dbReference type="PANTHER" id="PTHR42907:SF1">
    <property type="entry name" value="FMN-LINKED OXIDOREDUCTASES SUPERFAMILY PROTEIN"/>
    <property type="match status" value="1"/>
</dbReference>
<dbReference type="NCBIfam" id="TIGR00742">
    <property type="entry name" value="yjbN"/>
    <property type="match status" value="1"/>
</dbReference>
<dbReference type="InterPro" id="IPR004653">
    <property type="entry name" value="DusA"/>
</dbReference>
<dbReference type="Gene3D" id="3.20.20.70">
    <property type="entry name" value="Aldolase class I"/>
    <property type="match status" value="1"/>
</dbReference>
<evidence type="ECO:0000256" key="9">
    <source>
        <dbReference type="HAMAP-Rule" id="MF_02041"/>
    </source>
</evidence>
<dbReference type="SUPFAM" id="SSF51395">
    <property type="entry name" value="FMN-linked oxidoreductases"/>
    <property type="match status" value="1"/>
</dbReference>
<gene>
    <name evidence="14" type="ORF">NIES30_19905</name>
</gene>
<evidence type="ECO:0000256" key="7">
    <source>
        <dbReference type="ARBA" id="ARBA00022884"/>
    </source>
</evidence>
<dbReference type="Proteomes" id="UP000185557">
    <property type="component" value="Unassembled WGS sequence"/>
</dbReference>
<dbReference type="GO" id="GO:0102264">
    <property type="term" value="F:tRNA-dihydrouridine20 synthase activity"/>
    <property type="evidence" value="ECO:0007669"/>
    <property type="project" value="UniProtKB-EC"/>
</dbReference>
<feature type="site" description="Interacts with tRNA" evidence="9">
    <location>
        <position position="194"/>
    </location>
</feature>
<feature type="site" description="Interacts with tRNA" evidence="9">
    <location>
        <position position="105"/>
    </location>
</feature>
<evidence type="ECO:0000256" key="4">
    <source>
        <dbReference type="ARBA" id="ARBA00022643"/>
    </source>
</evidence>
<keyword evidence="5 9" id="KW-0819">tRNA processing</keyword>
<reference evidence="14 15" key="1">
    <citation type="submission" date="2016-11" db="EMBL/GenBank/DDBJ databases">
        <title>Draft Genome Sequences of Nine Cyanobacterial Strains from Diverse Habitats.</title>
        <authorList>
            <person name="Zhu T."/>
            <person name="Hou S."/>
            <person name="Lu X."/>
            <person name="Hess W.R."/>
        </authorList>
    </citation>
    <scope>NUCLEOTIDE SEQUENCE [LARGE SCALE GENOMIC DNA]</scope>
    <source>
        <strain evidence="14 15">NIES-30</strain>
    </source>
</reference>
<keyword evidence="2 9" id="KW-0820">tRNA-binding</keyword>